<dbReference type="Proteomes" id="UP001497480">
    <property type="component" value="Unassembled WGS sequence"/>
</dbReference>
<proteinExistence type="predicted"/>
<dbReference type="InterPro" id="IPR043502">
    <property type="entry name" value="DNA/RNA_pol_sf"/>
</dbReference>
<gene>
    <name evidence="1" type="ORF">LLUT_LOCUS2434</name>
</gene>
<name>A0AAV1VWE6_LUPLU</name>
<reference evidence="1 2" key="1">
    <citation type="submission" date="2024-03" db="EMBL/GenBank/DDBJ databases">
        <authorList>
            <person name="Martinez-Hernandez J."/>
        </authorList>
    </citation>
    <scope>NUCLEOTIDE SEQUENCE [LARGE SCALE GENOMIC DNA]</scope>
</reference>
<comment type="caution">
    <text evidence="1">The sequence shown here is derived from an EMBL/GenBank/DDBJ whole genome shotgun (WGS) entry which is preliminary data.</text>
</comment>
<dbReference type="EMBL" id="CAXHTB010000002">
    <property type="protein sequence ID" value="CAL0301374.1"/>
    <property type="molecule type" value="Genomic_DNA"/>
</dbReference>
<dbReference type="PANTHER" id="PTHR11439:SF498">
    <property type="entry name" value="DNAK FAMILY PROTEIN"/>
    <property type="match status" value="1"/>
</dbReference>
<dbReference type="AlphaFoldDB" id="A0AAV1VWE6"/>
<organism evidence="1 2">
    <name type="scientific">Lupinus luteus</name>
    <name type="common">European yellow lupine</name>
    <dbReference type="NCBI Taxonomy" id="3873"/>
    <lineage>
        <taxon>Eukaryota</taxon>
        <taxon>Viridiplantae</taxon>
        <taxon>Streptophyta</taxon>
        <taxon>Embryophyta</taxon>
        <taxon>Tracheophyta</taxon>
        <taxon>Spermatophyta</taxon>
        <taxon>Magnoliopsida</taxon>
        <taxon>eudicotyledons</taxon>
        <taxon>Gunneridae</taxon>
        <taxon>Pentapetalae</taxon>
        <taxon>rosids</taxon>
        <taxon>fabids</taxon>
        <taxon>Fabales</taxon>
        <taxon>Fabaceae</taxon>
        <taxon>Papilionoideae</taxon>
        <taxon>50 kb inversion clade</taxon>
        <taxon>genistoids sensu lato</taxon>
        <taxon>core genistoids</taxon>
        <taxon>Genisteae</taxon>
        <taxon>Lupinus</taxon>
    </lineage>
</organism>
<dbReference type="CDD" id="cd09272">
    <property type="entry name" value="RNase_HI_RT_Ty1"/>
    <property type="match status" value="1"/>
</dbReference>
<evidence type="ECO:0008006" key="3">
    <source>
        <dbReference type="Google" id="ProtNLM"/>
    </source>
</evidence>
<accession>A0AAV1VWE6</accession>
<sequence length="243" mass="27386">MVKNIHLAKCDSESFSDPALYRQIVGRLLYLTNTRPDLSFAIQQLSQFMATPTVNHYKAMTRVLRYIKGTPGQGLFYSTTSSIHIKGFSDSDWATCPDTRRSMSGFCMFLGDSLISWKSKKQTTVSHSSSESEYRALAIASCEVQWLTYLLADFQVVFKQPALLYCDNNSARYIAANAVFHERTKHIEIDCHVTRARLQNKLFVLLPISTHDQVADLLTKPLEPIPFGHLLGKLGVLNVYSPA</sequence>
<keyword evidence="2" id="KW-1185">Reference proteome</keyword>
<evidence type="ECO:0000313" key="1">
    <source>
        <dbReference type="EMBL" id="CAL0301374.1"/>
    </source>
</evidence>
<evidence type="ECO:0000313" key="2">
    <source>
        <dbReference type="Proteomes" id="UP001497480"/>
    </source>
</evidence>
<dbReference type="SUPFAM" id="SSF56672">
    <property type="entry name" value="DNA/RNA polymerases"/>
    <property type="match status" value="1"/>
</dbReference>
<protein>
    <recommendedName>
        <fullName evidence="3">Copia protein</fullName>
    </recommendedName>
</protein>
<dbReference type="PANTHER" id="PTHR11439">
    <property type="entry name" value="GAG-POL-RELATED RETROTRANSPOSON"/>
    <property type="match status" value="1"/>
</dbReference>